<comment type="caution">
    <text evidence="2">The sequence shown here is derived from an EMBL/GenBank/DDBJ whole genome shotgun (WGS) entry which is preliminary data.</text>
</comment>
<accession>A0A9Q1JD07</accession>
<sequence length="128" mass="14086">MWPGAPGLDPRKNVLSNMGPQVLSEKRGRREREKHKRYATAKNKAAPTPWPKFIERHLDLGIERDGRCHASLIAPGHPAMIPHDPSAAVSVAVSRGRGTGTRRARSVARKSGVRLLGPHRGRVKEPSQ</sequence>
<evidence type="ECO:0000313" key="3">
    <source>
        <dbReference type="Proteomes" id="UP001152622"/>
    </source>
</evidence>
<dbReference type="EMBL" id="JAINUF010000001">
    <property type="protein sequence ID" value="KAJ8379769.1"/>
    <property type="molecule type" value="Genomic_DNA"/>
</dbReference>
<evidence type="ECO:0000256" key="1">
    <source>
        <dbReference type="SAM" id="MobiDB-lite"/>
    </source>
</evidence>
<feature type="compositionally biased region" description="Basic residues" evidence="1">
    <location>
        <begin position="100"/>
        <end position="122"/>
    </location>
</feature>
<name>A0A9Q1JD07_SYNKA</name>
<feature type="region of interest" description="Disordered" evidence="1">
    <location>
        <begin position="93"/>
        <end position="128"/>
    </location>
</feature>
<evidence type="ECO:0000313" key="2">
    <source>
        <dbReference type="EMBL" id="KAJ8379769.1"/>
    </source>
</evidence>
<keyword evidence="3" id="KW-1185">Reference proteome</keyword>
<proteinExistence type="predicted"/>
<protein>
    <submittedName>
        <fullName evidence="2">Uncharacterized protein</fullName>
    </submittedName>
</protein>
<organism evidence="2 3">
    <name type="scientific">Synaphobranchus kaupii</name>
    <name type="common">Kaup's arrowtooth eel</name>
    <dbReference type="NCBI Taxonomy" id="118154"/>
    <lineage>
        <taxon>Eukaryota</taxon>
        <taxon>Metazoa</taxon>
        <taxon>Chordata</taxon>
        <taxon>Craniata</taxon>
        <taxon>Vertebrata</taxon>
        <taxon>Euteleostomi</taxon>
        <taxon>Actinopterygii</taxon>
        <taxon>Neopterygii</taxon>
        <taxon>Teleostei</taxon>
        <taxon>Anguilliformes</taxon>
        <taxon>Synaphobranchidae</taxon>
        <taxon>Synaphobranchus</taxon>
    </lineage>
</organism>
<reference evidence="2" key="1">
    <citation type="journal article" date="2023" name="Science">
        <title>Genome structures resolve the early diversification of teleost fishes.</title>
        <authorList>
            <person name="Parey E."/>
            <person name="Louis A."/>
            <person name="Montfort J."/>
            <person name="Bouchez O."/>
            <person name="Roques C."/>
            <person name="Iampietro C."/>
            <person name="Lluch J."/>
            <person name="Castinel A."/>
            <person name="Donnadieu C."/>
            <person name="Desvignes T."/>
            <person name="Floi Bucao C."/>
            <person name="Jouanno E."/>
            <person name="Wen M."/>
            <person name="Mejri S."/>
            <person name="Dirks R."/>
            <person name="Jansen H."/>
            <person name="Henkel C."/>
            <person name="Chen W.J."/>
            <person name="Zahm M."/>
            <person name="Cabau C."/>
            <person name="Klopp C."/>
            <person name="Thompson A.W."/>
            <person name="Robinson-Rechavi M."/>
            <person name="Braasch I."/>
            <person name="Lecointre G."/>
            <person name="Bobe J."/>
            <person name="Postlethwait J.H."/>
            <person name="Berthelot C."/>
            <person name="Roest Crollius H."/>
            <person name="Guiguen Y."/>
        </authorList>
    </citation>
    <scope>NUCLEOTIDE SEQUENCE</scope>
    <source>
        <strain evidence="2">WJC10195</strain>
    </source>
</reference>
<dbReference type="AlphaFoldDB" id="A0A9Q1JD07"/>
<gene>
    <name evidence="2" type="ORF">SKAU_G00005470</name>
</gene>
<dbReference type="Proteomes" id="UP001152622">
    <property type="component" value="Chromosome 1"/>
</dbReference>
<feature type="region of interest" description="Disordered" evidence="1">
    <location>
        <begin position="1"/>
        <end position="49"/>
    </location>
</feature>